<keyword evidence="1" id="KW-0812">Transmembrane</keyword>
<sequence length="418" mass="42370">MSHTGIRGYGRVLGHGPAVRPFLAAVIARLPVGMAGLGMIVLIEQVRGSYSIAGVVTAAFALATALSAPVLGRLMDRAGQPRVLIATGLVSSAALASLALAAVAGAADVVLIALAIATGLTFPPISPAMRAAWRVIFPDQDRRRLGYALDASSVELIFVCGPLLLSLLAACSPPQVPLLVTAGLMASGSLAYSSTKAARSWRSADIVVLDDGASVAAVGRNTARSALTAPGLALLLLVALCMAVGFGQMDTAFVATADLVLGGPQNLGFLFAAIAGGSTIGGLVYGSRHWKGDEFRRTAIMLGLFALSIVPLPLLMLAGTPPLSLLLPLMFLTGLTIAPTLIMFQNGIDALAPGHRITEAQAFLSAAMTSGGALGTAAGGIMVDHLGPGGALVGAVVVIALGSALCFTQLRRWRGLVG</sequence>
<evidence type="ECO:0000313" key="3">
    <source>
        <dbReference type="Proteomes" id="UP000516117"/>
    </source>
</evidence>
<feature type="transmembrane region" description="Helical" evidence="1">
    <location>
        <begin position="389"/>
        <end position="410"/>
    </location>
</feature>
<keyword evidence="1" id="KW-0472">Membrane</keyword>
<dbReference type="EMBL" id="CP060789">
    <property type="protein sequence ID" value="QNP56324.1"/>
    <property type="molecule type" value="Genomic_DNA"/>
</dbReference>
<organism evidence="2 3">
    <name type="scientific">Tessaracoccus defluvii</name>
    <dbReference type="NCBI Taxonomy" id="1285901"/>
    <lineage>
        <taxon>Bacteria</taxon>
        <taxon>Bacillati</taxon>
        <taxon>Actinomycetota</taxon>
        <taxon>Actinomycetes</taxon>
        <taxon>Propionibacteriales</taxon>
        <taxon>Propionibacteriaceae</taxon>
        <taxon>Tessaracoccus</taxon>
    </lineage>
</organism>
<feature type="transmembrane region" description="Helical" evidence="1">
    <location>
        <begin position="298"/>
        <end position="319"/>
    </location>
</feature>
<feature type="transmembrane region" description="Helical" evidence="1">
    <location>
        <begin position="110"/>
        <end position="133"/>
    </location>
</feature>
<feature type="transmembrane region" description="Helical" evidence="1">
    <location>
        <begin position="176"/>
        <end position="193"/>
    </location>
</feature>
<proteinExistence type="predicted"/>
<feature type="transmembrane region" description="Helical" evidence="1">
    <location>
        <begin position="267"/>
        <end position="286"/>
    </location>
</feature>
<evidence type="ECO:0000256" key="1">
    <source>
        <dbReference type="SAM" id="Phobius"/>
    </source>
</evidence>
<dbReference type="InterPro" id="IPR036259">
    <property type="entry name" value="MFS_trans_sf"/>
</dbReference>
<feature type="transmembrane region" description="Helical" evidence="1">
    <location>
        <begin position="325"/>
        <end position="344"/>
    </location>
</feature>
<feature type="transmembrane region" description="Helical" evidence="1">
    <location>
        <begin position="49"/>
        <end position="71"/>
    </location>
</feature>
<gene>
    <name evidence="2" type="ORF">H9L22_02300</name>
</gene>
<dbReference type="GO" id="GO:0022857">
    <property type="term" value="F:transmembrane transporter activity"/>
    <property type="evidence" value="ECO:0007669"/>
    <property type="project" value="InterPro"/>
</dbReference>
<dbReference type="PANTHER" id="PTHR23542">
    <property type="match status" value="1"/>
</dbReference>
<dbReference type="RefSeq" id="WP_187721434.1">
    <property type="nucleotide sequence ID" value="NZ_BAABBL010000001.1"/>
</dbReference>
<feature type="transmembrane region" description="Helical" evidence="1">
    <location>
        <begin position="21"/>
        <end position="43"/>
    </location>
</feature>
<feature type="transmembrane region" description="Helical" evidence="1">
    <location>
        <begin position="227"/>
        <end position="247"/>
    </location>
</feature>
<dbReference type="InterPro" id="IPR011701">
    <property type="entry name" value="MFS"/>
</dbReference>
<dbReference type="Gene3D" id="1.20.1250.20">
    <property type="entry name" value="MFS general substrate transporter like domains"/>
    <property type="match status" value="1"/>
</dbReference>
<feature type="transmembrane region" description="Helical" evidence="1">
    <location>
        <begin position="145"/>
        <end position="170"/>
    </location>
</feature>
<name>A0A7H0H708_9ACTN</name>
<dbReference type="KEGG" id="tdf:H9L22_02300"/>
<feature type="transmembrane region" description="Helical" evidence="1">
    <location>
        <begin position="364"/>
        <end position="383"/>
    </location>
</feature>
<dbReference type="Proteomes" id="UP000516117">
    <property type="component" value="Chromosome"/>
</dbReference>
<accession>A0A7H0H708</accession>
<dbReference type="AlphaFoldDB" id="A0A7H0H708"/>
<keyword evidence="3" id="KW-1185">Reference proteome</keyword>
<dbReference type="PANTHER" id="PTHR23542:SF1">
    <property type="entry name" value="MAJOR FACILITATOR SUPERFAMILY (MFS) PROFILE DOMAIN-CONTAINING PROTEIN"/>
    <property type="match status" value="1"/>
</dbReference>
<protein>
    <submittedName>
        <fullName evidence="2">MFS transporter</fullName>
    </submittedName>
</protein>
<reference evidence="2 3" key="1">
    <citation type="submission" date="2020-08" db="EMBL/GenBank/DDBJ databases">
        <title>Genome sequence of Tessaracoccus defluvii JCM 17540T.</title>
        <authorList>
            <person name="Hyun D.-W."/>
            <person name="Bae J.-W."/>
        </authorList>
    </citation>
    <scope>NUCLEOTIDE SEQUENCE [LARGE SCALE GENOMIC DNA]</scope>
    <source>
        <strain evidence="2 3">JCM 17540</strain>
    </source>
</reference>
<evidence type="ECO:0000313" key="2">
    <source>
        <dbReference type="EMBL" id="QNP56324.1"/>
    </source>
</evidence>
<feature type="transmembrane region" description="Helical" evidence="1">
    <location>
        <begin position="83"/>
        <end position="104"/>
    </location>
</feature>
<keyword evidence="1" id="KW-1133">Transmembrane helix</keyword>
<dbReference type="Pfam" id="PF07690">
    <property type="entry name" value="MFS_1"/>
    <property type="match status" value="1"/>
</dbReference>
<dbReference type="SUPFAM" id="SSF103473">
    <property type="entry name" value="MFS general substrate transporter"/>
    <property type="match status" value="1"/>
</dbReference>